<dbReference type="InterPro" id="IPR023459">
    <property type="entry name" value="Tscrpt_elong_fac_GreA/B_fam"/>
</dbReference>
<evidence type="ECO:0000259" key="2">
    <source>
        <dbReference type="Pfam" id="PF01272"/>
    </source>
</evidence>
<dbReference type="SUPFAM" id="SSF54534">
    <property type="entry name" value="FKBP-like"/>
    <property type="match status" value="1"/>
</dbReference>
<dbReference type="InterPro" id="IPR036953">
    <property type="entry name" value="GreA/GreB_C_sf"/>
</dbReference>
<dbReference type="InterPro" id="IPR001437">
    <property type="entry name" value="Tscrpt_elong_fac_GreA/B_C"/>
</dbReference>
<reference evidence="3 4" key="1">
    <citation type="submission" date="2020-05" db="EMBL/GenBank/DDBJ databases">
        <title>Genomic Encyclopedia of Type Strains, Phase IV (KMG-V): Genome sequencing to study the core and pangenomes of soil and plant-associated prokaryotes.</title>
        <authorList>
            <person name="Whitman W."/>
        </authorList>
    </citation>
    <scope>NUCLEOTIDE SEQUENCE [LARGE SCALE GENOMIC DNA]</scope>
    <source>
        <strain evidence="3 4">C29</strain>
    </source>
</reference>
<keyword evidence="4" id="KW-1185">Reference proteome</keyword>
<sequence length="168" mass="18569">MFETPTAPMDKFLQQQQVLQRLSEDLLQAEEAVREAHETATHEENIAENKYDTLGLEAAYLATGQARRAAAIRQALARWRQFRPLPYDAGKGIQLGALVCLVDAEDRQQRLFLGPDGGSMQLVSGAQIVQVISTDAPLGRALLGRCEGDEVSVQVAPKRLQFEVLRVL</sequence>
<evidence type="ECO:0000313" key="4">
    <source>
        <dbReference type="Proteomes" id="UP001516061"/>
    </source>
</evidence>
<dbReference type="PIRSF" id="PIRSF006092">
    <property type="entry name" value="GreA_GreB"/>
    <property type="match status" value="1"/>
</dbReference>
<dbReference type="Pfam" id="PF01272">
    <property type="entry name" value="GreA_GreB"/>
    <property type="match status" value="1"/>
</dbReference>
<protein>
    <submittedName>
        <fullName evidence="3">Transcription elongation GreA/GreB family factor</fullName>
    </submittedName>
</protein>
<gene>
    <name evidence="3" type="ORF">HNQ01_000249</name>
</gene>
<dbReference type="Gene3D" id="3.10.50.30">
    <property type="entry name" value="Transcription elongation factor, GreA/GreB, C-terminal domain"/>
    <property type="match status" value="1"/>
</dbReference>
<evidence type="ECO:0000313" key="3">
    <source>
        <dbReference type="EMBL" id="NRT54542.1"/>
    </source>
</evidence>
<feature type="coiled-coil region" evidence="1">
    <location>
        <begin position="12"/>
        <end position="39"/>
    </location>
</feature>
<dbReference type="EMBL" id="JABSNM010000001">
    <property type="protein sequence ID" value="NRT54542.1"/>
    <property type="molecule type" value="Genomic_DNA"/>
</dbReference>
<evidence type="ECO:0000256" key="1">
    <source>
        <dbReference type="SAM" id="Coils"/>
    </source>
</evidence>
<name>A0ABX2FX55_9BURK</name>
<accession>A0ABX2FX55</accession>
<keyword evidence="1" id="KW-0175">Coiled coil</keyword>
<dbReference type="Proteomes" id="UP001516061">
    <property type="component" value="Unassembled WGS sequence"/>
</dbReference>
<organism evidence="3 4">
    <name type="scientific">Sphaerotilus uruguayifluvii</name>
    <dbReference type="NCBI Taxonomy" id="2735897"/>
    <lineage>
        <taxon>Bacteria</taxon>
        <taxon>Pseudomonadati</taxon>
        <taxon>Pseudomonadota</taxon>
        <taxon>Betaproteobacteria</taxon>
        <taxon>Burkholderiales</taxon>
        <taxon>Sphaerotilaceae</taxon>
        <taxon>Sphaerotilus</taxon>
    </lineage>
</organism>
<proteinExistence type="predicted"/>
<feature type="domain" description="Transcription elongation factor GreA/GreB C-terminal" evidence="2">
    <location>
        <begin position="93"/>
        <end position="167"/>
    </location>
</feature>
<comment type="caution">
    <text evidence="3">The sequence shown here is derived from an EMBL/GenBank/DDBJ whole genome shotgun (WGS) entry which is preliminary data.</text>
</comment>